<dbReference type="Proteomes" id="UP000266841">
    <property type="component" value="Unassembled WGS sequence"/>
</dbReference>
<keyword evidence="3" id="KW-1185">Reference proteome</keyword>
<comment type="caution">
    <text evidence="2">The sequence shown here is derived from an EMBL/GenBank/DDBJ whole genome shotgun (WGS) entry which is preliminary data.</text>
</comment>
<dbReference type="AlphaFoldDB" id="K0RYS5"/>
<gene>
    <name evidence="2" type="ORF">THAOC_22335</name>
</gene>
<reference evidence="2 3" key="1">
    <citation type="journal article" date="2012" name="Genome Biol.">
        <title>Genome and low-iron response of an oceanic diatom adapted to chronic iron limitation.</title>
        <authorList>
            <person name="Lommer M."/>
            <person name="Specht M."/>
            <person name="Roy A.S."/>
            <person name="Kraemer L."/>
            <person name="Andreson R."/>
            <person name="Gutowska M.A."/>
            <person name="Wolf J."/>
            <person name="Bergner S.V."/>
            <person name="Schilhabel M.B."/>
            <person name="Klostermeier U.C."/>
            <person name="Beiko R.G."/>
            <person name="Rosenstiel P."/>
            <person name="Hippler M."/>
            <person name="Laroche J."/>
        </authorList>
    </citation>
    <scope>NUCLEOTIDE SEQUENCE [LARGE SCALE GENOMIC DNA]</scope>
    <source>
        <strain evidence="2 3">CCMP1005</strain>
    </source>
</reference>
<feature type="compositionally biased region" description="Low complexity" evidence="1">
    <location>
        <begin position="96"/>
        <end position="105"/>
    </location>
</feature>
<feature type="compositionally biased region" description="Low complexity" evidence="1">
    <location>
        <begin position="148"/>
        <end position="158"/>
    </location>
</feature>
<sequence length="175" mass="19059">MIRVRRRAATPPPPSQPLRRATKRWAKVAAAATPRIPTASILGPEGAGDWAGRLPAPLRTGPRRSQRPRRLPSQRRVVQDRVVVGPQSCVLDLAATSPQPTSSSPDCEATRYTSPLLFQGARGMGRRKPRGGKAPGTRERTRGRSTSRPRCTSSTESTLLVQKIKILKMEEDGAP</sequence>
<evidence type="ECO:0000313" key="2">
    <source>
        <dbReference type="EMBL" id="EJK57604.1"/>
    </source>
</evidence>
<feature type="non-terminal residue" evidence="2">
    <location>
        <position position="175"/>
    </location>
</feature>
<feature type="region of interest" description="Disordered" evidence="1">
    <location>
        <begin position="94"/>
        <end position="158"/>
    </location>
</feature>
<organism evidence="2 3">
    <name type="scientific">Thalassiosira oceanica</name>
    <name type="common">Marine diatom</name>
    <dbReference type="NCBI Taxonomy" id="159749"/>
    <lineage>
        <taxon>Eukaryota</taxon>
        <taxon>Sar</taxon>
        <taxon>Stramenopiles</taxon>
        <taxon>Ochrophyta</taxon>
        <taxon>Bacillariophyta</taxon>
        <taxon>Coscinodiscophyceae</taxon>
        <taxon>Thalassiosirophycidae</taxon>
        <taxon>Thalassiosirales</taxon>
        <taxon>Thalassiosiraceae</taxon>
        <taxon>Thalassiosira</taxon>
    </lineage>
</organism>
<feature type="region of interest" description="Disordered" evidence="1">
    <location>
        <begin position="1"/>
        <end position="78"/>
    </location>
</feature>
<feature type="compositionally biased region" description="Basic residues" evidence="1">
    <location>
        <begin position="61"/>
        <end position="73"/>
    </location>
</feature>
<accession>K0RYS5</accession>
<evidence type="ECO:0000313" key="3">
    <source>
        <dbReference type="Proteomes" id="UP000266841"/>
    </source>
</evidence>
<dbReference type="EMBL" id="AGNL01027719">
    <property type="protein sequence ID" value="EJK57604.1"/>
    <property type="molecule type" value="Genomic_DNA"/>
</dbReference>
<name>K0RYS5_THAOC</name>
<evidence type="ECO:0000256" key="1">
    <source>
        <dbReference type="SAM" id="MobiDB-lite"/>
    </source>
</evidence>
<proteinExistence type="predicted"/>
<protein>
    <submittedName>
        <fullName evidence="2">Uncharacterized protein</fullName>
    </submittedName>
</protein>